<reference evidence="13 14" key="1">
    <citation type="submission" date="2016-11" db="EMBL/GenBank/DDBJ databases">
        <authorList>
            <person name="Jaros S."/>
            <person name="Januszkiewicz K."/>
            <person name="Wedrychowicz H."/>
        </authorList>
    </citation>
    <scope>NUCLEOTIDE SEQUENCE [LARGE SCALE GENOMIC DNA]</scope>
    <source>
        <strain evidence="13 14">DSM 24574</strain>
    </source>
</reference>
<dbReference type="InterPro" id="IPR041489">
    <property type="entry name" value="PDZ_6"/>
</dbReference>
<keyword evidence="6" id="KW-0378">Hydrolase</keyword>
<evidence type="ECO:0000256" key="5">
    <source>
        <dbReference type="ARBA" id="ARBA00022692"/>
    </source>
</evidence>
<feature type="transmembrane region" description="Helical" evidence="11">
    <location>
        <begin position="401"/>
        <end position="419"/>
    </location>
</feature>
<comment type="cofactor">
    <cofactor evidence="1">
        <name>Zn(2+)</name>
        <dbReference type="ChEBI" id="CHEBI:29105"/>
    </cofactor>
</comment>
<dbReference type="SMART" id="SM00228">
    <property type="entry name" value="PDZ"/>
    <property type="match status" value="1"/>
</dbReference>
<feature type="transmembrane region" description="Helical" evidence="11">
    <location>
        <begin position="6"/>
        <end position="28"/>
    </location>
</feature>
<dbReference type="GO" id="GO:0016020">
    <property type="term" value="C:membrane"/>
    <property type="evidence" value="ECO:0007669"/>
    <property type="project" value="UniProtKB-SubCell"/>
</dbReference>
<dbReference type="AlphaFoldDB" id="A0A1M5XCV8"/>
<dbReference type="GO" id="GO:0004222">
    <property type="term" value="F:metalloendopeptidase activity"/>
    <property type="evidence" value="ECO:0007669"/>
    <property type="project" value="InterPro"/>
</dbReference>
<evidence type="ECO:0000256" key="11">
    <source>
        <dbReference type="SAM" id="Phobius"/>
    </source>
</evidence>
<dbReference type="GO" id="GO:0006508">
    <property type="term" value="P:proteolysis"/>
    <property type="evidence" value="ECO:0007669"/>
    <property type="project" value="UniProtKB-KW"/>
</dbReference>
<organism evidence="13 14">
    <name type="scientific">Chryseolinea serpens</name>
    <dbReference type="NCBI Taxonomy" id="947013"/>
    <lineage>
        <taxon>Bacteria</taxon>
        <taxon>Pseudomonadati</taxon>
        <taxon>Bacteroidota</taxon>
        <taxon>Cytophagia</taxon>
        <taxon>Cytophagales</taxon>
        <taxon>Fulvivirgaceae</taxon>
        <taxon>Chryseolinea</taxon>
    </lineage>
</organism>
<evidence type="ECO:0000313" key="13">
    <source>
        <dbReference type="EMBL" id="SHH97043.1"/>
    </source>
</evidence>
<evidence type="ECO:0000256" key="4">
    <source>
        <dbReference type="ARBA" id="ARBA00022670"/>
    </source>
</evidence>
<dbReference type="InterPro" id="IPR001478">
    <property type="entry name" value="PDZ"/>
</dbReference>
<evidence type="ECO:0000256" key="1">
    <source>
        <dbReference type="ARBA" id="ARBA00001947"/>
    </source>
</evidence>
<evidence type="ECO:0000256" key="8">
    <source>
        <dbReference type="ARBA" id="ARBA00022989"/>
    </source>
</evidence>
<evidence type="ECO:0000259" key="12">
    <source>
        <dbReference type="PROSITE" id="PS50106"/>
    </source>
</evidence>
<dbReference type="Proteomes" id="UP000184212">
    <property type="component" value="Unassembled WGS sequence"/>
</dbReference>
<feature type="domain" description="PDZ" evidence="12">
    <location>
        <begin position="185"/>
        <end position="241"/>
    </location>
</feature>
<dbReference type="STRING" id="947013.SAMN04488109_6342"/>
<evidence type="ECO:0000256" key="7">
    <source>
        <dbReference type="ARBA" id="ARBA00022833"/>
    </source>
</evidence>
<dbReference type="Gene3D" id="2.30.42.10">
    <property type="match status" value="2"/>
</dbReference>
<comment type="similarity">
    <text evidence="3">Belongs to the peptidase M50B family.</text>
</comment>
<dbReference type="Pfam" id="PF17820">
    <property type="entry name" value="PDZ_6"/>
    <property type="match status" value="1"/>
</dbReference>
<dbReference type="Pfam" id="PF02163">
    <property type="entry name" value="Peptidase_M50"/>
    <property type="match status" value="1"/>
</dbReference>
<evidence type="ECO:0000256" key="9">
    <source>
        <dbReference type="ARBA" id="ARBA00023049"/>
    </source>
</evidence>
<dbReference type="InterPro" id="IPR036034">
    <property type="entry name" value="PDZ_sf"/>
</dbReference>
<dbReference type="OrthoDB" id="979679at2"/>
<keyword evidence="5 11" id="KW-0812">Transmembrane</keyword>
<dbReference type="RefSeq" id="WP_073142632.1">
    <property type="nucleotide sequence ID" value="NZ_FQWQ01000006.1"/>
</dbReference>
<dbReference type="PANTHER" id="PTHR42837">
    <property type="entry name" value="REGULATOR OF SIGMA-E PROTEASE RSEP"/>
    <property type="match status" value="1"/>
</dbReference>
<keyword evidence="10 11" id="KW-0472">Membrane</keyword>
<feature type="transmembrane region" description="Helical" evidence="11">
    <location>
        <begin position="366"/>
        <end position="385"/>
    </location>
</feature>
<dbReference type="InterPro" id="IPR004387">
    <property type="entry name" value="Pept_M50_Zn"/>
</dbReference>
<dbReference type="EMBL" id="FQWQ01000006">
    <property type="protein sequence ID" value="SHH97043.1"/>
    <property type="molecule type" value="Genomic_DNA"/>
</dbReference>
<feature type="transmembrane region" description="Helical" evidence="11">
    <location>
        <begin position="49"/>
        <end position="67"/>
    </location>
</feature>
<keyword evidence="9" id="KW-0482">Metalloprotease</keyword>
<keyword evidence="8 11" id="KW-1133">Transmembrane helix</keyword>
<comment type="subcellular location">
    <subcellularLocation>
        <location evidence="2">Membrane</location>
        <topology evidence="2">Multi-pass membrane protein</topology>
    </subcellularLocation>
</comment>
<feature type="transmembrane region" description="Helical" evidence="11">
    <location>
        <begin position="87"/>
        <end position="115"/>
    </location>
</feature>
<dbReference type="PROSITE" id="PS50106">
    <property type="entry name" value="PDZ"/>
    <property type="match status" value="1"/>
</dbReference>
<evidence type="ECO:0000256" key="2">
    <source>
        <dbReference type="ARBA" id="ARBA00004141"/>
    </source>
</evidence>
<keyword evidence="14" id="KW-1185">Reference proteome</keyword>
<evidence type="ECO:0000256" key="6">
    <source>
        <dbReference type="ARBA" id="ARBA00022801"/>
    </source>
</evidence>
<proteinExistence type="inferred from homology"/>
<accession>A0A1M5XCV8</accession>
<sequence>MFYGLLSVALLNVIYVIGFFFFSILLNVRETHYFLGFGPKLITFQVRGVRFSMGVYIPIIGFAKIYVMENGEKQRMKYPWEFYDQSLARRLGATLGGALTLLITGVLVFIGWAYVEPKSVITKEEVNRYGIYPSDWATELGFRRGDKIISINGNDYDEYSDLIDPSLFQDPKSYYTVLRNGETLQINVRKTPDDFQESKPFFLTVNAPFEIAEVVPNSSAATAGILVGDRITKVNGHPILKFHDFTDECKIDEDGDIKLEIKRKGADSLRTLNVNLVLGPDKRIGTRPTELINYTTERNSLLTAVGYGTYAAFNGLAKSISAVFRLAIHDRLPREMKGPIKIASVFETSFWAVTASYATWYAFCNLLPLPFSAFWEIVALVFGWITKKKYPYKAFSRSRKVAWFILGAFFISILVMDVLQKFETLDRMRVH</sequence>
<keyword evidence="7" id="KW-0862">Zinc</keyword>
<evidence type="ECO:0000256" key="10">
    <source>
        <dbReference type="ARBA" id="ARBA00023136"/>
    </source>
</evidence>
<gene>
    <name evidence="13" type="ORF">SAMN04488109_6342</name>
</gene>
<name>A0A1M5XCV8_9BACT</name>
<dbReference type="InterPro" id="IPR008915">
    <property type="entry name" value="Peptidase_M50"/>
</dbReference>
<dbReference type="SUPFAM" id="SSF50156">
    <property type="entry name" value="PDZ domain-like"/>
    <property type="match status" value="2"/>
</dbReference>
<keyword evidence="4 13" id="KW-0645">Protease</keyword>
<evidence type="ECO:0000256" key="3">
    <source>
        <dbReference type="ARBA" id="ARBA00007931"/>
    </source>
</evidence>
<evidence type="ECO:0000313" key="14">
    <source>
        <dbReference type="Proteomes" id="UP000184212"/>
    </source>
</evidence>
<protein>
    <submittedName>
        <fullName evidence="13">Regulator of sigma E protease</fullName>
    </submittedName>
</protein>
<dbReference type="PANTHER" id="PTHR42837:SF2">
    <property type="entry name" value="MEMBRANE METALLOPROTEASE ARASP2, CHLOROPLASTIC-RELATED"/>
    <property type="match status" value="1"/>
</dbReference>